<dbReference type="PANTHER" id="PTHR13847:SF274">
    <property type="entry name" value="RIESKE 2FE-2S IRON-SULFUR PROTEIN YHFW-RELATED"/>
    <property type="match status" value="1"/>
</dbReference>
<dbReference type="Pfam" id="PF00355">
    <property type="entry name" value="Rieske"/>
    <property type="match status" value="1"/>
</dbReference>
<name>A0ABW5PDE5_9BACL</name>
<dbReference type="InterPro" id="IPR006076">
    <property type="entry name" value="FAD-dep_OxRdtase"/>
</dbReference>
<comment type="caution">
    <text evidence="7">The sequence shown here is derived from an EMBL/GenBank/DDBJ whole genome shotgun (WGS) entry which is preliminary data.</text>
</comment>
<dbReference type="EMBL" id="JBHUME010000008">
    <property type="protein sequence ID" value="MFD2613382.1"/>
    <property type="molecule type" value="Genomic_DNA"/>
</dbReference>
<evidence type="ECO:0000256" key="4">
    <source>
        <dbReference type="ARBA" id="ARBA00023014"/>
    </source>
</evidence>
<evidence type="ECO:0000256" key="2">
    <source>
        <dbReference type="ARBA" id="ARBA00022723"/>
    </source>
</evidence>
<dbReference type="Gene3D" id="3.30.9.10">
    <property type="entry name" value="D-Amino Acid Oxidase, subunit A, domain 2"/>
    <property type="match status" value="1"/>
</dbReference>
<evidence type="ECO:0000313" key="7">
    <source>
        <dbReference type="EMBL" id="MFD2613382.1"/>
    </source>
</evidence>
<protein>
    <submittedName>
        <fullName evidence="7">FAD-dependent oxidoreductase</fullName>
    </submittedName>
</protein>
<dbReference type="PANTHER" id="PTHR13847">
    <property type="entry name" value="SARCOSINE DEHYDROGENASE-RELATED"/>
    <property type="match status" value="1"/>
</dbReference>
<accession>A0ABW5PDE5</accession>
<dbReference type="InterPro" id="IPR038010">
    <property type="entry name" value="YhfW_C"/>
</dbReference>
<evidence type="ECO:0000313" key="8">
    <source>
        <dbReference type="Proteomes" id="UP001597541"/>
    </source>
</evidence>
<evidence type="ECO:0000256" key="3">
    <source>
        <dbReference type="ARBA" id="ARBA00023004"/>
    </source>
</evidence>
<evidence type="ECO:0000256" key="5">
    <source>
        <dbReference type="ARBA" id="ARBA00023157"/>
    </source>
</evidence>
<proteinExistence type="predicted"/>
<evidence type="ECO:0000256" key="1">
    <source>
        <dbReference type="ARBA" id="ARBA00022714"/>
    </source>
</evidence>
<dbReference type="SUPFAM" id="SSF51905">
    <property type="entry name" value="FAD/NAD(P)-binding domain"/>
    <property type="match status" value="1"/>
</dbReference>
<dbReference type="InterPro" id="IPR036188">
    <property type="entry name" value="FAD/NAD-bd_sf"/>
</dbReference>
<dbReference type="InterPro" id="IPR017941">
    <property type="entry name" value="Rieske_2Fe-2S"/>
</dbReference>
<keyword evidence="5" id="KW-1015">Disulfide bond</keyword>
<dbReference type="RefSeq" id="WP_377603379.1">
    <property type="nucleotide sequence ID" value="NZ_JBHUME010000008.1"/>
</dbReference>
<organism evidence="7 8">
    <name type="scientific">Paenibacillus gansuensis</name>
    <dbReference type="NCBI Taxonomy" id="306542"/>
    <lineage>
        <taxon>Bacteria</taxon>
        <taxon>Bacillati</taxon>
        <taxon>Bacillota</taxon>
        <taxon>Bacilli</taxon>
        <taxon>Bacillales</taxon>
        <taxon>Paenibacillaceae</taxon>
        <taxon>Paenibacillus</taxon>
    </lineage>
</organism>
<evidence type="ECO:0000259" key="6">
    <source>
        <dbReference type="PROSITE" id="PS51296"/>
    </source>
</evidence>
<reference evidence="8" key="1">
    <citation type="journal article" date="2019" name="Int. J. Syst. Evol. Microbiol.">
        <title>The Global Catalogue of Microorganisms (GCM) 10K type strain sequencing project: providing services to taxonomists for standard genome sequencing and annotation.</title>
        <authorList>
            <consortium name="The Broad Institute Genomics Platform"/>
            <consortium name="The Broad Institute Genome Sequencing Center for Infectious Disease"/>
            <person name="Wu L."/>
            <person name="Ma J."/>
        </authorList>
    </citation>
    <scope>NUCLEOTIDE SEQUENCE [LARGE SCALE GENOMIC DNA]</scope>
    <source>
        <strain evidence="8">KCTC 3950</strain>
    </source>
</reference>
<dbReference type="InterPro" id="IPR036922">
    <property type="entry name" value="Rieske_2Fe-2S_sf"/>
</dbReference>
<feature type="domain" description="Rieske" evidence="6">
    <location>
        <begin position="425"/>
        <end position="511"/>
    </location>
</feature>
<keyword evidence="8" id="KW-1185">Reference proteome</keyword>
<keyword evidence="3" id="KW-0408">Iron</keyword>
<keyword evidence="4" id="KW-0411">Iron-sulfur</keyword>
<dbReference type="CDD" id="cd03477">
    <property type="entry name" value="Rieske_YhfW_C"/>
    <property type="match status" value="1"/>
</dbReference>
<sequence>MSTDPIETFPQFPQSYWLDSQEIPEFPELTSDLEVDVAIVGAGITGLTTAYLLTQKGLKVAVLNAGRILHGTTGHTTAKITAQHGLIYDEYRSHFGKEKARHYYEANQEALDFIRNTIQEHNIDCQFLEQDAYVYTQDENYIRKLEAEADAYSELGIQGRFEQSTPLPFSVKGAVVMERQAQFNPVPFLTHLVKHIVKNDGHIFENTTVNGVEKSGSPTVTTQNGRKVHCKYAVSASHFPFNDRNGFYFARLHTERSYALAAKTSKPYPGGMYINAESPARSLRSVLINGEPMVIFSGEGHKTGQGICTFRHFEALEKFGSETFGIENIPYRWSAQDVFTLDNLPYIGQELQGHPNILVATGYRKWGMTTSVVAAILNTKLITGEDSPYRELFDPHRFHADPDIKTFIAQNTDVAKHLVAGKLEFAQKHTDEIDNDEGAVVRIKGKRAGAYRDPNGVLHLVDTTCTHMGCEVEWNGAERTWDCPCHGSRYNYEGDVIEGPAKKALGKVDAP</sequence>
<keyword evidence="1" id="KW-0001">2Fe-2S</keyword>
<gene>
    <name evidence="7" type="ORF">ACFSUF_13205</name>
</gene>
<dbReference type="InterPro" id="IPR005805">
    <property type="entry name" value="Rieske_Fe-S_prot_C"/>
</dbReference>
<dbReference type="PRINTS" id="PR00162">
    <property type="entry name" value="RIESKE"/>
</dbReference>
<dbReference type="Proteomes" id="UP001597541">
    <property type="component" value="Unassembled WGS sequence"/>
</dbReference>
<dbReference type="SUPFAM" id="SSF50022">
    <property type="entry name" value="ISP domain"/>
    <property type="match status" value="1"/>
</dbReference>
<dbReference type="PROSITE" id="PS51296">
    <property type="entry name" value="RIESKE"/>
    <property type="match status" value="1"/>
</dbReference>
<dbReference type="Gene3D" id="2.102.10.10">
    <property type="entry name" value="Rieske [2Fe-2S] iron-sulphur domain"/>
    <property type="match status" value="1"/>
</dbReference>
<keyword evidence="2" id="KW-0479">Metal-binding</keyword>
<dbReference type="Pfam" id="PF01266">
    <property type="entry name" value="DAO"/>
    <property type="match status" value="1"/>
</dbReference>
<dbReference type="Gene3D" id="3.50.50.60">
    <property type="entry name" value="FAD/NAD(P)-binding domain"/>
    <property type="match status" value="1"/>
</dbReference>